<evidence type="ECO:0000256" key="4">
    <source>
        <dbReference type="ARBA" id="ARBA00022737"/>
    </source>
</evidence>
<evidence type="ECO:0000256" key="9">
    <source>
        <dbReference type="SAM" id="MobiDB-lite"/>
    </source>
</evidence>
<evidence type="ECO:0000256" key="8">
    <source>
        <dbReference type="PROSITE-ProRule" id="PRU00042"/>
    </source>
</evidence>
<comment type="subcellular location">
    <subcellularLocation>
        <location evidence="1">Nucleus</location>
    </subcellularLocation>
</comment>
<keyword evidence="5 8" id="KW-0863">Zinc-finger</keyword>
<evidence type="ECO:0000313" key="12">
    <source>
        <dbReference type="Proteomes" id="UP000694523"/>
    </source>
</evidence>
<dbReference type="SUPFAM" id="SSF57667">
    <property type="entry name" value="beta-beta-alpha zinc fingers"/>
    <property type="match status" value="2"/>
</dbReference>
<dbReference type="AlphaFoldDB" id="A0A8C6TSB7"/>
<dbReference type="PANTHER" id="PTHR23235:SF142">
    <property type="entry name" value="ZINC FINGER PROTEIN 384"/>
    <property type="match status" value="1"/>
</dbReference>
<comment type="similarity">
    <text evidence="2">Belongs to the krueppel C2H2-type zinc-finger protein family.</text>
</comment>
<protein>
    <recommendedName>
        <fullName evidence="10">C2H2-type domain-containing protein</fullName>
    </recommendedName>
</protein>
<accession>A0A8C6TSB7</accession>
<feature type="compositionally biased region" description="Basic and acidic residues" evidence="9">
    <location>
        <begin position="104"/>
        <end position="117"/>
    </location>
</feature>
<dbReference type="GO" id="GO:0000981">
    <property type="term" value="F:DNA-binding transcription factor activity, RNA polymerase II-specific"/>
    <property type="evidence" value="ECO:0007669"/>
    <property type="project" value="TreeGrafter"/>
</dbReference>
<dbReference type="InterPro" id="IPR013087">
    <property type="entry name" value="Znf_C2H2_type"/>
</dbReference>
<dbReference type="SMART" id="SM00355">
    <property type="entry name" value="ZnF_C2H2"/>
    <property type="match status" value="2"/>
</dbReference>
<dbReference type="Gene3D" id="3.30.160.60">
    <property type="entry name" value="Classic Zinc Finger"/>
    <property type="match status" value="3"/>
</dbReference>
<reference evidence="11" key="1">
    <citation type="submission" date="2025-08" db="UniProtKB">
        <authorList>
            <consortium name="Ensembl"/>
        </authorList>
    </citation>
    <scope>IDENTIFICATION</scope>
</reference>
<feature type="region of interest" description="Disordered" evidence="9">
    <location>
        <begin position="1"/>
        <end position="120"/>
    </location>
</feature>
<dbReference type="InterPro" id="IPR036236">
    <property type="entry name" value="Znf_C2H2_sf"/>
</dbReference>
<evidence type="ECO:0000313" key="11">
    <source>
        <dbReference type="Ensembl" id="ENSNMLP00000025871.1"/>
    </source>
</evidence>
<feature type="domain" description="C2H2-type" evidence="10">
    <location>
        <begin position="149"/>
        <end position="174"/>
    </location>
</feature>
<dbReference type="PANTHER" id="PTHR23235">
    <property type="entry name" value="KRUEPPEL-LIKE TRANSCRIPTION FACTOR"/>
    <property type="match status" value="1"/>
</dbReference>
<dbReference type="PROSITE" id="PS00028">
    <property type="entry name" value="ZINC_FINGER_C2H2_1"/>
    <property type="match status" value="2"/>
</dbReference>
<feature type="domain" description="C2H2-type" evidence="10">
    <location>
        <begin position="175"/>
        <end position="202"/>
    </location>
</feature>
<sequence length="229" mass="26127">AAAAEEISELVKTEESSELQQRQTEHREETQGEDISSETHFHSETEGHTEHSSDTDNDDDWEPPFSCSAAQMETEADGENYNQVQSRDRSTKLSPNNKSAPETTVHKEDKSGPDGAEKKKHQCSVCQKRFGRKGHLQAHNRVHTGEKPFSSTTCNKAFTQRLIRHIRTHTGEKPFSCATCIKAFTQRSSLIRHIRTHPREKPYSYSTCNERTVSRRLVQCPSRRIVKSY</sequence>
<dbReference type="FunFam" id="3.30.160.60:FF:001498">
    <property type="entry name" value="Zinc finger protein 404"/>
    <property type="match status" value="1"/>
</dbReference>
<dbReference type="GO" id="GO:0008270">
    <property type="term" value="F:zinc ion binding"/>
    <property type="evidence" value="ECO:0007669"/>
    <property type="project" value="UniProtKB-KW"/>
</dbReference>
<evidence type="ECO:0000259" key="10">
    <source>
        <dbReference type="PROSITE" id="PS50157"/>
    </source>
</evidence>
<keyword evidence="7" id="KW-0539">Nucleus</keyword>
<evidence type="ECO:0000256" key="5">
    <source>
        <dbReference type="ARBA" id="ARBA00022771"/>
    </source>
</evidence>
<evidence type="ECO:0000256" key="6">
    <source>
        <dbReference type="ARBA" id="ARBA00022833"/>
    </source>
</evidence>
<feature type="compositionally biased region" description="Basic and acidic residues" evidence="9">
    <location>
        <begin position="37"/>
        <end position="54"/>
    </location>
</feature>
<evidence type="ECO:0000256" key="1">
    <source>
        <dbReference type="ARBA" id="ARBA00004123"/>
    </source>
</evidence>
<dbReference type="PROSITE" id="PS50157">
    <property type="entry name" value="ZINC_FINGER_C2H2_2"/>
    <property type="match status" value="3"/>
</dbReference>
<keyword evidence="12" id="KW-1185">Reference proteome</keyword>
<name>A0A8C6TSB7_9GOBI</name>
<evidence type="ECO:0000256" key="7">
    <source>
        <dbReference type="ARBA" id="ARBA00023242"/>
    </source>
</evidence>
<proteinExistence type="inferred from homology"/>
<evidence type="ECO:0000256" key="2">
    <source>
        <dbReference type="ARBA" id="ARBA00006991"/>
    </source>
</evidence>
<dbReference type="GO" id="GO:0000978">
    <property type="term" value="F:RNA polymerase II cis-regulatory region sequence-specific DNA binding"/>
    <property type="evidence" value="ECO:0007669"/>
    <property type="project" value="TreeGrafter"/>
</dbReference>
<keyword evidence="6" id="KW-0862">Zinc</keyword>
<keyword evidence="3" id="KW-0479">Metal-binding</keyword>
<dbReference type="Ensembl" id="ENSNMLT00000028911.1">
    <property type="protein sequence ID" value="ENSNMLP00000025871.1"/>
    <property type="gene ID" value="ENSNMLG00000016496.1"/>
</dbReference>
<dbReference type="Proteomes" id="UP000694523">
    <property type="component" value="Unplaced"/>
</dbReference>
<dbReference type="Pfam" id="PF00096">
    <property type="entry name" value="zf-C2H2"/>
    <property type="match status" value="2"/>
</dbReference>
<evidence type="ECO:0000256" key="3">
    <source>
        <dbReference type="ARBA" id="ARBA00022723"/>
    </source>
</evidence>
<feature type="compositionally biased region" description="Polar residues" evidence="9">
    <location>
        <begin position="92"/>
        <end position="102"/>
    </location>
</feature>
<organism evidence="11 12">
    <name type="scientific">Neogobius melanostomus</name>
    <name type="common">round goby</name>
    <dbReference type="NCBI Taxonomy" id="47308"/>
    <lineage>
        <taxon>Eukaryota</taxon>
        <taxon>Metazoa</taxon>
        <taxon>Chordata</taxon>
        <taxon>Craniata</taxon>
        <taxon>Vertebrata</taxon>
        <taxon>Euteleostomi</taxon>
        <taxon>Actinopterygii</taxon>
        <taxon>Neopterygii</taxon>
        <taxon>Teleostei</taxon>
        <taxon>Neoteleostei</taxon>
        <taxon>Acanthomorphata</taxon>
        <taxon>Gobiaria</taxon>
        <taxon>Gobiiformes</taxon>
        <taxon>Gobioidei</taxon>
        <taxon>Gobiidae</taxon>
        <taxon>Benthophilinae</taxon>
        <taxon>Neogobiini</taxon>
        <taxon>Neogobius</taxon>
    </lineage>
</organism>
<reference evidence="11" key="2">
    <citation type="submission" date="2025-09" db="UniProtKB">
        <authorList>
            <consortium name="Ensembl"/>
        </authorList>
    </citation>
    <scope>IDENTIFICATION</scope>
</reference>
<keyword evidence="4" id="KW-0677">Repeat</keyword>
<dbReference type="GO" id="GO:0005634">
    <property type="term" value="C:nucleus"/>
    <property type="evidence" value="ECO:0007669"/>
    <property type="project" value="UniProtKB-SubCell"/>
</dbReference>
<feature type="domain" description="C2H2-type" evidence="10">
    <location>
        <begin position="121"/>
        <end position="148"/>
    </location>
</feature>
<dbReference type="FunFam" id="3.30.160.60:FF:001442">
    <property type="entry name" value="zinc finger protein 696"/>
    <property type="match status" value="1"/>
</dbReference>